<evidence type="ECO:0000259" key="4">
    <source>
        <dbReference type="Pfam" id="PF25989"/>
    </source>
</evidence>
<dbReference type="PANTHER" id="PTHR30469:SF15">
    <property type="entry name" value="HLYD FAMILY OF SECRETION PROTEINS"/>
    <property type="match status" value="1"/>
</dbReference>
<reference evidence="5" key="1">
    <citation type="submission" date="2018-07" db="EMBL/GenBank/DDBJ databases">
        <title>Genome assembly of strain Ka43.</title>
        <authorList>
            <person name="Kukolya J."/>
            <person name="Nagy I."/>
            <person name="Horvath B."/>
            <person name="Toth A."/>
        </authorList>
    </citation>
    <scope>NUCLEOTIDE SEQUENCE</scope>
    <source>
        <strain evidence="5">KB43</strain>
    </source>
</reference>
<dbReference type="RefSeq" id="WP_193910604.1">
    <property type="nucleotide sequence ID" value="NZ_PRDL01000001.1"/>
</dbReference>
<evidence type="ECO:0000313" key="6">
    <source>
        <dbReference type="Proteomes" id="UP000652567"/>
    </source>
</evidence>
<dbReference type="PANTHER" id="PTHR30469">
    <property type="entry name" value="MULTIDRUG RESISTANCE PROTEIN MDTA"/>
    <property type="match status" value="1"/>
</dbReference>
<dbReference type="Proteomes" id="UP000652567">
    <property type="component" value="Unassembled WGS sequence"/>
</dbReference>
<dbReference type="SUPFAM" id="SSF111369">
    <property type="entry name" value="HlyD-like secretion proteins"/>
    <property type="match status" value="1"/>
</dbReference>
<evidence type="ECO:0000259" key="3">
    <source>
        <dbReference type="Pfam" id="PF25876"/>
    </source>
</evidence>
<dbReference type="GO" id="GO:0015562">
    <property type="term" value="F:efflux transmembrane transporter activity"/>
    <property type="evidence" value="ECO:0007669"/>
    <property type="project" value="TreeGrafter"/>
</dbReference>
<evidence type="ECO:0000313" key="5">
    <source>
        <dbReference type="EMBL" id="MBE8718223.1"/>
    </source>
</evidence>
<dbReference type="GO" id="GO:1990281">
    <property type="term" value="C:efflux pump complex"/>
    <property type="evidence" value="ECO:0007669"/>
    <property type="project" value="TreeGrafter"/>
</dbReference>
<sequence>MNKFSTSLHLLSNYWLASLSLVALLGLVACGKQGATDSEQVVAENQQRNEPAVSVNVMTIEQRELQSWIYSQGTARSRQREFLTFTQQGLVTHVDEHLRVGSPVKTGQLIAHQAPERVQADLQAAKASLAEAEANLALAEVTKRRYEILIEQRSASQQELDEATVQIQQAKAAGDNARAQVAQAQLGVNESRLVSPIDGVLARLNIEKGRYFMPSMVQANTEQDALRTVPALVIDPDNFEIRADLPSYNFRHIEPGARVMIGGDPPLGGQDIDPLAGDERAQGRVHSISPSLDPETRTFEVIVHTQGNNPGLQDGEFVAVWIAEPGVQAALAVPLEALRFRNDQSFVFVVDEGTHKVSERRVELGQQAGDYRAVIDGVEAGEQVVTDGRAALHDGQTVRILQHSGATP</sequence>
<keyword evidence="2" id="KW-0175">Coiled coil</keyword>
<dbReference type="Gene3D" id="2.40.50.100">
    <property type="match status" value="1"/>
</dbReference>
<dbReference type="PROSITE" id="PS51257">
    <property type="entry name" value="PROKAR_LIPOPROTEIN"/>
    <property type="match status" value="1"/>
</dbReference>
<protein>
    <submittedName>
        <fullName evidence="5">Efflux RND transporter periplasmic adaptor subunit</fullName>
    </submittedName>
</protein>
<dbReference type="Gene3D" id="1.10.287.470">
    <property type="entry name" value="Helix hairpin bin"/>
    <property type="match status" value="1"/>
</dbReference>
<dbReference type="Gene3D" id="2.40.30.170">
    <property type="match status" value="1"/>
</dbReference>
<keyword evidence="6" id="KW-1185">Reference proteome</keyword>
<dbReference type="Pfam" id="PF25876">
    <property type="entry name" value="HH_MFP_RND"/>
    <property type="match status" value="1"/>
</dbReference>
<comment type="caution">
    <text evidence="5">The sequence shown here is derived from an EMBL/GenBank/DDBJ whole genome shotgun (WGS) entry which is preliminary data.</text>
</comment>
<dbReference type="NCBIfam" id="TIGR01730">
    <property type="entry name" value="RND_mfp"/>
    <property type="match status" value="1"/>
</dbReference>
<evidence type="ECO:0000256" key="1">
    <source>
        <dbReference type="ARBA" id="ARBA00009477"/>
    </source>
</evidence>
<organism evidence="5 6">
    <name type="scientific">Cellvibrio polysaccharolyticus</name>
    <dbReference type="NCBI Taxonomy" id="2082724"/>
    <lineage>
        <taxon>Bacteria</taxon>
        <taxon>Pseudomonadati</taxon>
        <taxon>Pseudomonadota</taxon>
        <taxon>Gammaproteobacteria</taxon>
        <taxon>Cellvibrionales</taxon>
        <taxon>Cellvibrionaceae</taxon>
        <taxon>Cellvibrio</taxon>
    </lineage>
</organism>
<dbReference type="InterPro" id="IPR006143">
    <property type="entry name" value="RND_pump_MFP"/>
</dbReference>
<dbReference type="Pfam" id="PF25989">
    <property type="entry name" value="YknX_C"/>
    <property type="match status" value="1"/>
</dbReference>
<dbReference type="Gene3D" id="2.40.420.20">
    <property type="match status" value="1"/>
</dbReference>
<accession>A0A928V3R9</accession>
<proteinExistence type="inferred from homology"/>
<evidence type="ECO:0000256" key="2">
    <source>
        <dbReference type="SAM" id="Coils"/>
    </source>
</evidence>
<dbReference type="AlphaFoldDB" id="A0A928V3R9"/>
<gene>
    <name evidence="5" type="ORF">C4F51_13595</name>
</gene>
<feature type="domain" description="Multidrug resistance protein MdtA-like alpha-helical hairpin" evidence="3">
    <location>
        <begin position="122"/>
        <end position="186"/>
    </location>
</feature>
<feature type="domain" description="YknX-like C-terminal permuted SH3-like" evidence="4">
    <location>
        <begin position="330"/>
        <end position="399"/>
    </location>
</feature>
<dbReference type="EMBL" id="PRDL01000001">
    <property type="protein sequence ID" value="MBE8718223.1"/>
    <property type="molecule type" value="Genomic_DNA"/>
</dbReference>
<comment type="similarity">
    <text evidence="1">Belongs to the membrane fusion protein (MFP) (TC 8.A.1) family.</text>
</comment>
<feature type="coiled-coil region" evidence="2">
    <location>
        <begin position="122"/>
        <end position="180"/>
    </location>
</feature>
<name>A0A928V3R9_9GAMM</name>
<dbReference type="InterPro" id="IPR058624">
    <property type="entry name" value="MdtA-like_HH"/>
</dbReference>
<dbReference type="InterPro" id="IPR058637">
    <property type="entry name" value="YknX-like_C"/>
</dbReference>